<organism evidence="2 3">
    <name type="scientific">Faecalibaculum rodentium</name>
    <dbReference type="NCBI Taxonomy" id="1702221"/>
    <lineage>
        <taxon>Bacteria</taxon>
        <taxon>Bacillati</taxon>
        <taxon>Bacillota</taxon>
        <taxon>Erysipelotrichia</taxon>
        <taxon>Erysipelotrichales</taxon>
        <taxon>Erysipelotrichaceae</taxon>
        <taxon>Faecalibaculum</taxon>
    </lineage>
</organism>
<gene>
    <name evidence="2" type="ORF">AALO17_12530</name>
</gene>
<dbReference type="PROSITE" id="PS51257">
    <property type="entry name" value="PROKAR_LIPOPROTEIN"/>
    <property type="match status" value="1"/>
</dbReference>
<dbReference type="KEGG" id="fro:AALO17_12530"/>
<keyword evidence="1" id="KW-0732">Signal</keyword>
<sequence length="307" mass="34829">MKKVITVLTAMILALSLGACSSRDPAVMLKDDVSFRLMDALKVTNQTTNTVYYYYLASVDNQSQEAYSMDSLSFKVTDEANDDIHAIDRKQTIIARSVQPSHSTLVYGYTGYPNNDQKHMGLLFPKNEGFIPFDAADLRQISDRNVRYSEQNAFTLYEDRDFAFRVDGSEASYSYENGSSWVRGLIITYENKTDDRLVVPYITPLCRLTGIRLADYSDKGDLKSMNEDELRKVDFRTDGMAPRTQTYDGTASGYECLYLDPEMSLPCRIDFQFEGVIPDFANYNPKSLTIDLNSAALGYSQELYIPY</sequence>
<reference evidence="2 3" key="1">
    <citation type="journal article" date="2016" name="Gut Pathog.">
        <title>Whole genome sequencing of "Faecalibaculum rodentium" ALO17, isolated from C57BL/6J laboratory mouse feces.</title>
        <authorList>
            <person name="Lim S."/>
            <person name="Chang D.H."/>
            <person name="Ahn S."/>
            <person name="Kim B.C."/>
        </authorList>
    </citation>
    <scope>NUCLEOTIDE SEQUENCE [LARGE SCALE GENOMIC DNA]</scope>
    <source>
        <strain evidence="2 3">Alo17</strain>
    </source>
</reference>
<proteinExistence type="predicted"/>
<dbReference type="Proteomes" id="UP000069771">
    <property type="component" value="Chromosome"/>
</dbReference>
<feature type="signal peptide" evidence="1">
    <location>
        <begin position="1"/>
        <end position="19"/>
    </location>
</feature>
<dbReference type="AlphaFoldDB" id="A0A140DUR0"/>
<feature type="chain" id="PRO_5039384822" evidence="1">
    <location>
        <begin position="20"/>
        <end position="307"/>
    </location>
</feature>
<evidence type="ECO:0000256" key="1">
    <source>
        <dbReference type="SAM" id="SignalP"/>
    </source>
</evidence>
<accession>A0A140DUR0</accession>
<protein>
    <submittedName>
        <fullName evidence="2">Uncharacterized protein</fullName>
    </submittedName>
</protein>
<dbReference type="RefSeq" id="WP_067556664.1">
    <property type="nucleotide sequence ID" value="NZ_CAJTBG010000018.1"/>
</dbReference>
<keyword evidence="3" id="KW-1185">Reference proteome</keyword>
<dbReference type="OrthoDB" id="1769882at2"/>
<dbReference type="EMBL" id="CP011391">
    <property type="protein sequence ID" value="AMK54387.1"/>
    <property type="molecule type" value="Genomic_DNA"/>
</dbReference>
<name>A0A140DUR0_9FIRM</name>
<evidence type="ECO:0000313" key="2">
    <source>
        <dbReference type="EMBL" id="AMK54387.1"/>
    </source>
</evidence>
<evidence type="ECO:0000313" key="3">
    <source>
        <dbReference type="Proteomes" id="UP000069771"/>
    </source>
</evidence>
<dbReference type="STRING" id="1702221.AALO17_12530"/>
<dbReference type="GeneID" id="78477983"/>